<dbReference type="PANTHER" id="PTHR11236">
    <property type="entry name" value="AMINOBENZOATE/ANTHRANILATE SYNTHASE"/>
    <property type="match status" value="1"/>
</dbReference>
<evidence type="ECO:0000256" key="15">
    <source>
        <dbReference type="RuleBase" id="RU364045"/>
    </source>
</evidence>
<dbReference type="GO" id="GO:0046872">
    <property type="term" value="F:metal ion binding"/>
    <property type="evidence" value="ECO:0007669"/>
    <property type="project" value="UniProtKB-KW"/>
</dbReference>
<name>A0AB39HIZ0_9BACI</name>
<dbReference type="InterPro" id="IPR015890">
    <property type="entry name" value="Chorismate_C"/>
</dbReference>
<dbReference type="Pfam" id="PF04715">
    <property type="entry name" value="Anth_synt_I_N"/>
    <property type="match status" value="1"/>
</dbReference>
<keyword evidence="11 15" id="KW-0057">Aromatic amino acid biosynthesis</keyword>
<evidence type="ECO:0000256" key="1">
    <source>
        <dbReference type="ARBA" id="ARBA00001946"/>
    </source>
</evidence>
<accession>A0AB39HIZ0</accession>
<dbReference type="AlphaFoldDB" id="A0AB39HIZ0"/>
<keyword evidence="8 15" id="KW-0479">Metal-binding</keyword>
<evidence type="ECO:0000256" key="10">
    <source>
        <dbReference type="ARBA" id="ARBA00022842"/>
    </source>
</evidence>
<dbReference type="EC" id="4.1.3.27" evidence="5 15"/>
<evidence type="ECO:0000256" key="11">
    <source>
        <dbReference type="ARBA" id="ARBA00023141"/>
    </source>
</evidence>
<comment type="catalytic activity">
    <reaction evidence="14 15">
        <text>chorismate + L-glutamine = anthranilate + pyruvate + L-glutamate + H(+)</text>
        <dbReference type="Rhea" id="RHEA:21732"/>
        <dbReference type="ChEBI" id="CHEBI:15361"/>
        <dbReference type="ChEBI" id="CHEBI:15378"/>
        <dbReference type="ChEBI" id="CHEBI:16567"/>
        <dbReference type="ChEBI" id="CHEBI:29748"/>
        <dbReference type="ChEBI" id="CHEBI:29985"/>
        <dbReference type="ChEBI" id="CHEBI:58359"/>
        <dbReference type="EC" id="4.1.3.27"/>
    </reaction>
</comment>
<dbReference type="InterPro" id="IPR006805">
    <property type="entry name" value="Anth_synth_I_N"/>
</dbReference>
<evidence type="ECO:0000259" key="17">
    <source>
        <dbReference type="Pfam" id="PF04715"/>
    </source>
</evidence>
<dbReference type="SUPFAM" id="SSF56322">
    <property type="entry name" value="ADC synthase"/>
    <property type="match status" value="1"/>
</dbReference>
<dbReference type="GO" id="GO:0000162">
    <property type="term" value="P:L-tryptophan biosynthetic process"/>
    <property type="evidence" value="ECO:0007669"/>
    <property type="project" value="UniProtKB-KW"/>
</dbReference>
<evidence type="ECO:0000256" key="5">
    <source>
        <dbReference type="ARBA" id="ARBA00012266"/>
    </source>
</evidence>
<evidence type="ECO:0000256" key="7">
    <source>
        <dbReference type="ARBA" id="ARBA00022605"/>
    </source>
</evidence>
<sequence length="498" mass="56013">MMKPTFSEAKALATKGYKVVPICYEIMSDVITPIELLRKLKQESEHCYILESVVNQEYSGRYTYLGYNPTLNITCSNGVVKVKDVEGNIIQEEKTLQPNEHIKKFLKEYASPKLTGLPTFTGGLVGYFSYDYIKYVEPTLVLDGKDEEGFHDFDLMLFDKVICFDNLRQKIILIANAKTDDMETGYKQAVEDIKQLVSIIRKEVTSKIPTSKLKSEFKPLFNKKEFCQMVEEGKKYIFEGDIFQVVLSNRLEAEFEGSLFDAYRMLRTSNPSPYMFYFSGDEIEVAGSSPETLVKLNDGALHTFPLAGTRPRGANEEEDKALESDLLSDEKELAEHNMLVDLGRNDLGRISKFGSVEVEKYMSIERYSHVMHIGSTVKGIIREDCSGMDAIDAVLPAGTLSGAPKIRACEIINRLENNKRGIYGGAVGYMDFTGNLDTCIAIRIAYKKNGKVFIRSGAGIVADSIPEKEYEECINKAQAVVNAVEQAQEVDNHDFINR</sequence>
<dbReference type="InterPro" id="IPR005801">
    <property type="entry name" value="ADC_synthase"/>
</dbReference>
<organism evidence="18">
    <name type="scientific">Ornithinibacillus sp. 4-3</name>
    <dbReference type="NCBI Taxonomy" id="3231488"/>
    <lineage>
        <taxon>Bacteria</taxon>
        <taxon>Bacillati</taxon>
        <taxon>Bacillota</taxon>
        <taxon>Bacilli</taxon>
        <taxon>Bacillales</taxon>
        <taxon>Bacillaceae</taxon>
        <taxon>Ornithinibacillus</taxon>
    </lineage>
</organism>
<feature type="domain" description="Anthranilate synthase component I N-terminal" evidence="17">
    <location>
        <begin position="29"/>
        <end position="172"/>
    </location>
</feature>
<comment type="subunit">
    <text evidence="4 15">Heterotetramer consisting of two non-identical subunits: a beta subunit (TrpG) and a large alpha subunit (TrpE).</text>
</comment>
<evidence type="ECO:0000256" key="3">
    <source>
        <dbReference type="ARBA" id="ARBA00009562"/>
    </source>
</evidence>
<comment type="similarity">
    <text evidence="3 15">Belongs to the anthranilate synthase component I family.</text>
</comment>
<evidence type="ECO:0000256" key="6">
    <source>
        <dbReference type="ARBA" id="ARBA00020653"/>
    </source>
</evidence>
<keyword evidence="7 15" id="KW-0028">Amino-acid biosynthesis</keyword>
<dbReference type="PRINTS" id="PR00095">
    <property type="entry name" value="ANTSNTHASEI"/>
</dbReference>
<dbReference type="InterPro" id="IPR019999">
    <property type="entry name" value="Anth_synth_I-like"/>
</dbReference>
<keyword evidence="12 15" id="KW-0456">Lyase</keyword>
<keyword evidence="10 15" id="KW-0460">Magnesium</keyword>
<evidence type="ECO:0000256" key="9">
    <source>
        <dbReference type="ARBA" id="ARBA00022822"/>
    </source>
</evidence>
<evidence type="ECO:0000256" key="14">
    <source>
        <dbReference type="ARBA" id="ARBA00047683"/>
    </source>
</evidence>
<evidence type="ECO:0000259" key="16">
    <source>
        <dbReference type="Pfam" id="PF00425"/>
    </source>
</evidence>
<comment type="pathway">
    <text evidence="2 15">Amino-acid biosynthesis; L-tryptophan biosynthesis; L-tryptophan from chorismate: step 1/5.</text>
</comment>
<evidence type="ECO:0000256" key="12">
    <source>
        <dbReference type="ARBA" id="ARBA00023239"/>
    </source>
</evidence>
<dbReference type="RefSeq" id="WP_368652957.1">
    <property type="nucleotide sequence ID" value="NZ_CP162599.1"/>
</dbReference>
<comment type="cofactor">
    <cofactor evidence="1 15">
        <name>Mg(2+)</name>
        <dbReference type="ChEBI" id="CHEBI:18420"/>
    </cofactor>
</comment>
<comment type="function">
    <text evidence="13 15">Part of a heterotetrameric complex that catalyzes the two-step biosynthesis of anthranilate, an intermediate in the biosynthesis of L-tryptophan. In the first step, the glutamine-binding beta subunit (TrpG) of anthranilate synthase (AS) provides the glutamine amidotransferase activity which generates ammonia as a substrate that, along with chorismate, is used in the second step, catalyzed by the large alpha subunit of AS (TrpE) to produce anthranilate. In the absence of TrpG, TrpE can synthesize anthranilate directly from chorismate and high concentrations of ammonia.</text>
</comment>
<dbReference type="PANTHER" id="PTHR11236:SF48">
    <property type="entry name" value="ISOCHORISMATE SYNTHASE MENF"/>
    <property type="match status" value="1"/>
</dbReference>
<protein>
    <recommendedName>
        <fullName evidence="6 15">Anthranilate synthase component 1</fullName>
        <ecNumber evidence="5 15">4.1.3.27</ecNumber>
    </recommendedName>
</protein>
<dbReference type="GO" id="GO:0004049">
    <property type="term" value="F:anthranilate synthase activity"/>
    <property type="evidence" value="ECO:0007669"/>
    <property type="project" value="UniProtKB-EC"/>
</dbReference>
<dbReference type="NCBIfam" id="TIGR00564">
    <property type="entry name" value="trpE_most"/>
    <property type="match status" value="1"/>
</dbReference>
<proteinExistence type="inferred from homology"/>
<reference evidence="18" key="1">
    <citation type="submission" date="2024-07" db="EMBL/GenBank/DDBJ databases">
        <title>Halotolerant mesophilic bacterium Ornithinibacillus sp. 4-3, sp. nov., isolated from soil.</title>
        <authorList>
            <person name="Sidarenka A.V."/>
            <person name="Guliayeva D.E."/>
            <person name="Leanovich S.I."/>
            <person name="Hileuskaya K.S."/>
            <person name="Akhremchuk A.E."/>
            <person name="Sikolenko M.A."/>
            <person name="Valentovich L.N."/>
        </authorList>
    </citation>
    <scope>NUCLEOTIDE SEQUENCE</scope>
    <source>
        <strain evidence="18">4-3</strain>
    </source>
</reference>
<evidence type="ECO:0000256" key="8">
    <source>
        <dbReference type="ARBA" id="ARBA00022723"/>
    </source>
</evidence>
<dbReference type="EMBL" id="CP162599">
    <property type="protein sequence ID" value="XDK32236.1"/>
    <property type="molecule type" value="Genomic_DNA"/>
</dbReference>
<gene>
    <name evidence="15 18" type="primary">trpE</name>
    <name evidence="18" type="ORF">AB4Y30_14625</name>
</gene>
<evidence type="ECO:0000313" key="18">
    <source>
        <dbReference type="EMBL" id="XDK32236.1"/>
    </source>
</evidence>
<keyword evidence="9 15" id="KW-0822">Tryptophan biosynthesis</keyword>
<evidence type="ECO:0000256" key="13">
    <source>
        <dbReference type="ARBA" id="ARBA00025634"/>
    </source>
</evidence>
<dbReference type="InterPro" id="IPR005256">
    <property type="entry name" value="Anth_synth_I_PabB"/>
</dbReference>
<evidence type="ECO:0000256" key="2">
    <source>
        <dbReference type="ARBA" id="ARBA00004873"/>
    </source>
</evidence>
<dbReference type="Gene3D" id="3.60.120.10">
    <property type="entry name" value="Anthranilate synthase"/>
    <property type="match status" value="1"/>
</dbReference>
<feature type="domain" description="Chorismate-utilising enzyme C-terminal" evidence="16">
    <location>
        <begin position="223"/>
        <end position="476"/>
    </location>
</feature>
<evidence type="ECO:0000256" key="4">
    <source>
        <dbReference type="ARBA" id="ARBA00011575"/>
    </source>
</evidence>
<dbReference type="Pfam" id="PF00425">
    <property type="entry name" value="Chorismate_bind"/>
    <property type="match status" value="1"/>
</dbReference>